<proteinExistence type="predicted"/>
<gene>
    <name evidence="2" type="ORF">PFAG_05798</name>
</gene>
<evidence type="ECO:0000256" key="1">
    <source>
        <dbReference type="SAM" id="Phobius"/>
    </source>
</evidence>
<protein>
    <submittedName>
        <fullName evidence="2">Uncharacterized protein</fullName>
    </submittedName>
</protein>
<dbReference type="AlphaFoldDB" id="W7FY89"/>
<evidence type="ECO:0000313" key="2">
    <source>
        <dbReference type="EMBL" id="EUT79227.1"/>
    </source>
</evidence>
<feature type="transmembrane region" description="Helical" evidence="1">
    <location>
        <begin position="40"/>
        <end position="61"/>
    </location>
</feature>
<organism evidence="2">
    <name type="scientific">Plasmodium falciparum Santa Lucia</name>
    <dbReference type="NCBI Taxonomy" id="478859"/>
    <lineage>
        <taxon>Eukaryota</taxon>
        <taxon>Sar</taxon>
        <taxon>Alveolata</taxon>
        <taxon>Apicomplexa</taxon>
        <taxon>Aconoidasida</taxon>
        <taxon>Haemosporida</taxon>
        <taxon>Plasmodiidae</taxon>
        <taxon>Plasmodium</taxon>
        <taxon>Plasmodium (Laverania)</taxon>
    </lineage>
</organism>
<name>W7FY89_PLAFA</name>
<sequence>MSDLGCLHKFVNIHAEIFVQSFYAVIESSQFSLFPFSFSLFPFSFFLFPFPFLFFLFIFSFF</sequence>
<keyword evidence="1" id="KW-0472">Membrane</keyword>
<keyword evidence="1" id="KW-0812">Transmembrane</keyword>
<accession>W7FY89</accession>
<keyword evidence="1" id="KW-1133">Transmembrane helix</keyword>
<dbReference type="Proteomes" id="UP000030666">
    <property type="component" value="Unassembled WGS sequence"/>
</dbReference>
<reference evidence="2" key="1">
    <citation type="submission" date="2013-02" db="EMBL/GenBank/DDBJ databases">
        <title>The Genome Sequence of Plasmodium falciparum Santa Lucia.</title>
        <authorList>
            <consortium name="The Broad Institute Genome Sequencing Platform"/>
            <consortium name="The Broad Institute Genome Sequencing Center for Infectious Disease"/>
            <person name="Neafsey D."/>
            <person name="Cheeseman I."/>
            <person name="Volkman S."/>
            <person name="Adams J."/>
            <person name="Walker B."/>
            <person name="Young S.K."/>
            <person name="Zeng Q."/>
            <person name="Gargeya S."/>
            <person name="Fitzgerald M."/>
            <person name="Haas B."/>
            <person name="Abouelleil A."/>
            <person name="Alvarado L."/>
            <person name="Arachchi H.M."/>
            <person name="Berlin A.M."/>
            <person name="Chapman S.B."/>
            <person name="Dewar J."/>
            <person name="Goldberg J."/>
            <person name="Griggs A."/>
            <person name="Gujja S."/>
            <person name="Hansen M."/>
            <person name="Howarth C."/>
            <person name="Imamovic A."/>
            <person name="Larimer J."/>
            <person name="McCowan C."/>
            <person name="Murphy C."/>
            <person name="Neiman D."/>
            <person name="Pearson M."/>
            <person name="Priest M."/>
            <person name="Roberts A."/>
            <person name="Saif S."/>
            <person name="Shea T."/>
            <person name="Sisk P."/>
            <person name="Sykes S."/>
            <person name="Wortman J."/>
            <person name="Nusbaum C."/>
            <person name="Birren B."/>
        </authorList>
    </citation>
    <scope>NUCLEOTIDE SEQUENCE [LARGE SCALE GENOMIC DNA]</scope>
    <source>
        <strain evidence="2">Santa Lucia</strain>
    </source>
</reference>
<dbReference type="EMBL" id="KE123511">
    <property type="protein sequence ID" value="EUT79227.1"/>
    <property type="molecule type" value="Genomic_DNA"/>
</dbReference>